<feature type="domain" description="Sensor histidine kinase NatK-like C-terminal" evidence="1">
    <location>
        <begin position="11"/>
        <end position="98"/>
    </location>
</feature>
<comment type="caution">
    <text evidence="2">The sequence shown here is derived from an EMBL/GenBank/DDBJ whole genome shotgun (WGS) entry which is preliminary data.</text>
</comment>
<proteinExistence type="predicted"/>
<dbReference type="InterPro" id="IPR032834">
    <property type="entry name" value="NatK-like_C"/>
</dbReference>
<name>A0A512TJU9_CLOBU</name>
<organism evidence="2 3">
    <name type="scientific">Clostridium butyricum</name>
    <dbReference type="NCBI Taxonomy" id="1492"/>
    <lineage>
        <taxon>Bacteria</taxon>
        <taxon>Bacillati</taxon>
        <taxon>Bacillota</taxon>
        <taxon>Clostridia</taxon>
        <taxon>Eubacteriales</taxon>
        <taxon>Clostridiaceae</taxon>
        <taxon>Clostridium</taxon>
    </lineage>
</organism>
<dbReference type="Pfam" id="PF14501">
    <property type="entry name" value="HATPase_c_5"/>
    <property type="match status" value="1"/>
</dbReference>
<dbReference type="RefSeq" id="WP_024039330.1">
    <property type="nucleotide sequence ID" value="NZ_BKBC01000009.1"/>
</dbReference>
<protein>
    <recommendedName>
        <fullName evidence="1">Sensor histidine kinase NatK-like C-terminal domain-containing protein</fullName>
    </recommendedName>
</protein>
<accession>A0A512TJU9</accession>
<reference evidence="2 3" key="1">
    <citation type="submission" date="2019-07" db="EMBL/GenBank/DDBJ databases">
        <title>Whole genome shotgun sequence of Clostridium butyricum NBRC 3858.</title>
        <authorList>
            <person name="Hosoyama A."/>
            <person name="Uohara A."/>
            <person name="Ohji S."/>
            <person name="Ichikawa N."/>
        </authorList>
    </citation>
    <scope>NUCLEOTIDE SEQUENCE [LARGE SCALE GENOMIC DNA]</scope>
    <source>
        <strain evidence="2 3">NBRC 3858</strain>
    </source>
</reference>
<dbReference type="AlphaFoldDB" id="A0A512TJU9"/>
<evidence type="ECO:0000313" key="2">
    <source>
        <dbReference type="EMBL" id="GEQ20530.1"/>
    </source>
</evidence>
<evidence type="ECO:0000259" key="1">
    <source>
        <dbReference type="Pfam" id="PF14501"/>
    </source>
</evidence>
<dbReference type="EMBL" id="BKBC01000009">
    <property type="protein sequence ID" value="GEQ20530.1"/>
    <property type="molecule type" value="Genomic_DNA"/>
</dbReference>
<sequence length="103" mass="11975">MIILYAFYTLIEANLNLEKCARYISLKIFCYKNYLSIIVENPYKNKLIKDGLILKTTKADNGYHGYGLKLIKSSVEKYNGVFKYNYKNSIFTSVIMLPLNINN</sequence>
<dbReference type="Proteomes" id="UP000321089">
    <property type="component" value="Unassembled WGS sequence"/>
</dbReference>
<gene>
    <name evidence="2" type="ORF">CBU02nite_10360</name>
</gene>
<evidence type="ECO:0000313" key="3">
    <source>
        <dbReference type="Proteomes" id="UP000321089"/>
    </source>
</evidence>